<evidence type="ECO:0000256" key="2">
    <source>
        <dbReference type="ARBA" id="ARBA00022737"/>
    </source>
</evidence>
<dbReference type="Proteomes" id="UP000231067">
    <property type="component" value="Unassembled WGS sequence"/>
</dbReference>
<evidence type="ECO:0000313" key="3">
    <source>
        <dbReference type="EMBL" id="PIP41360.1"/>
    </source>
</evidence>
<dbReference type="PANTHER" id="PTHR43360">
    <property type="entry name" value="CARBON DIOXIDE CONCENTRATING MECHANISM PROTEIN CCMM"/>
    <property type="match status" value="1"/>
</dbReference>
<dbReference type="SUPFAM" id="SSF51161">
    <property type="entry name" value="Trimeric LpxA-like enzymes"/>
    <property type="match status" value="1"/>
</dbReference>
<proteinExistence type="predicted"/>
<sequence>MTNRINSGIIYQMIECHKTGGNKKMKFDKRFFLVCMYVLLASTAGAEIFPGPITSWNKTAKVPKVSETAYVSLNASVIGEVYIGDNVYIAPGASVRGDEGVPIYIGSGTNIQDGVIIHALKDKFVMIEGKKYAVYIGKDVCVAHGAIIHGPCAIGDGSFVGFNSTVFKAIVGKNCAVLHHSLVTNNVKIPDNKCVPSGTVIDSQHLASTLGNITEDVIELKKEVVEVNKEFAAGY</sequence>
<keyword evidence="1" id="KW-0808">Transferase</keyword>
<organism evidence="3 4">
    <name type="scientific">Candidatus Desantisbacteria bacterium CG23_combo_of_CG06-09_8_20_14_all_40_23</name>
    <dbReference type="NCBI Taxonomy" id="1974550"/>
    <lineage>
        <taxon>Bacteria</taxon>
        <taxon>Candidatus Desantisiibacteriota</taxon>
    </lineage>
</organism>
<name>A0A2H0A960_9BACT</name>
<dbReference type="InterPro" id="IPR052265">
    <property type="entry name" value="Gamma-CA"/>
</dbReference>
<dbReference type="PROSITE" id="PS00101">
    <property type="entry name" value="HEXAPEP_TRANSFERASES"/>
    <property type="match status" value="1"/>
</dbReference>
<keyword evidence="2" id="KW-0677">Repeat</keyword>
<comment type="caution">
    <text evidence="3">The sequence shown here is derived from an EMBL/GenBank/DDBJ whole genome shotgun (WGS) entry which is preliminary data.</text>
</comment>
<dbReference type="InterPro" id="IPR001451">
    <property type="entry name" value="Hexapep"/>
</dbReference>
<dbReference type="PANTHER" id="PTHR43360:SF1">
    <property type="entry name" value="CARBOXYSOME ASSEMBLY PROTEIN CCMM"/>
    <property type="match status" value="1"/>
</dbReference>
<evidence type="ECO:0000256" key="1">
    <source>
        <dbReference type="ARBA" id="ARBA00022679"/>
    </source>
</evidence>
<accession>A0A2H0A960</accession>
<dbReference type="Pfam" id="PF00132">
    <property type="entry name" value="Hexapep"/>
    <property type="match status" value="1"/>
</dbReference>
<protein>
    <submittedName>
        <fullName evidence="3">Carbonate dehydratase</fullName>
    </submittedName>
</protein>
<dbReference type="EMBL" id="PCSH01000067">
    <property type="protein sequence ID" value="PIP41360.1"/>
    <property type="molecule type" value="Genomic_DNA"/>
</dbReference>
<dbReference type="Gene3D" id="2.160.10.10">
    <property type="entry name" value="Hexapeptide repeat proteins"/>
    <property type="match status" value="1"/>
</dbReference>
<dbReference type="InterPro" id="IPR018357">
    <property type="entry name" value="Hexapep_transf_CS"/>
</dbReference>
<dbReference type="GO" id="GO:0016740">
    <property type="term" value="F:transferase activity"/>
    <property type="evidence" value="ECO:0007669"/>
    <property type="project" value="UniProtKB-KW"/>
</dbReference>
<dbReference type="AlphaFoldDB" id="A0A2H0A960"/>
<gene>
    <name evidence="3" type="ORF">COX18_03530</name>
</gene>
<reference evidence="3 4" key="1">
    <citation type="submission" date="2017-09" db="EMBL/GenBank/DDBJ databases">
        <title>Depth-based differentiation of microbial function through sediment-hosted aquifers and enrichment of novel symbionts in the deep terrestrial subsurface.</title>
        <authorList>
            <person name="Probst A.J."/>
            <person name="Ladd B."/>
            <person name="Jarett J.K."/>
            <person name="Geller-Mcgrath D.E."/>
            <person name="Sieber C.M."/>
            <person name="Emerson J.B."/>
            <person name="Anantharaman K."/>
            <person name="Thomas B.C."/>
            <person name="Malmstrom R."/>
            <person name="Stieglmeier M."/>
            <person name="Klingl A."/>
            <person name="Woyke T."/>
            <person name="Ryan C.M."/>
            <person name="Banfield J.F."/>
        </authorList>
    </citation>
    <scope>NUCLEOTIDE SEQUENCE [LARGE SCALE GENOMIC DNA]</scope>
    <source>
        <strain evidence="3">CG23_combo_of_CG06-09_8_20_14_all_40_23</strain>
    </source>
</reference>
<dbReference type="InterPro" id="IPR011004">
    <property type="entry name" value="Trimer_LpxA-like_sf"/>
</dbReference>
<evidence type="ECO:0000313" key="4">
    <source>
        <dbReference type="Proteomes" id="UP000231067"/>
    </source>
</evidence>